<reference evidence="2" key="1">
    <citation type="journal article" date="2019" name="Int. J. Syst. Evol. Microbiol.">
        <title>The Global Catalogue of Microorganisms (GCM) 10K type strain sequencing project: providing services to taxonomists for standard genome sequencing and annotation.</title>
        <authorList>
            <consortium name="The Broad Institute Genomics Platform"/>
            <consortium name="The Broad Institute Genome Sequencing Center for Infectious Disease"/>
            <person name="Wu L."/>
            <person name="Ma J."/>
        </authorList>
    </citation>
    <scope>NUCLEOTIDE SEQUENCE [LARGE SCALE GENOMIC DNA]</scope>
    <source>
        <strain evidence="2">CGMCC 1.15399</strain>
    </source>
</reference>
<dbReference type="Proteomes" id="UP001597097">
    <property type="component" value="Unassembled WGS sequence"/>
</dbReference>
<gene>
    <name evidence="1" type="ORF">ACFSJ0_36785</name>
</gene>
<evidence type="ECO:0000313" key="1">
    <source>
        <dbReference type="EMBL" id="MFD1542660.1"/>
    </source>
</evidence>
<accession>A0ABW4GIU2</accession>
<evidence type="ECO:0000313" key="2">
    <source>
        <dbReference type="Proteomes" id="UP001597097"/>
    </source>
</evidence>
<sequence length="73" mass="7895">MEVWEVVAGFLAVYLPGPGEHPRTAHTQALGFAVRAAAWAGARGELPCVAEIARRRGSSGFVREARRLHARLS</sequence>
<keyword evidence="2" id="KW-1185">Reference proteome</keyword>
<dbReference type="RefSeq" id="WP_219538354.1">
    <property type="nucleotide sequence ID" value="NZ_JAHKRM010000046.1"/>
</dbReference>
<organism evidence="1 2">
    <name type="scientific">Nonomuraea guangzhouensis</name>
    <dbReference type="NCBI Taxonomy" id="1291555"/>
    <lineage>
        <taxon>Bacteria</taxon>
        <taxon>Bacillati</taxon>
        <taxon>Actinomycetota</taxon>
        <taxon>Actinomycetes</taxon>
        <taxon>Streptosporangiales</taxon>
        <taxon>Streptosporangiaceae</taxon>
        <taxon>Nonomuraea</taxon>
    </lineage>
</organism>
<comment type="caution">
    <text evidence="1">The sequence shown here is derived from an EMBL/GenBank/DDBJ whole genome shotgun (WGS) entry which is preliminary data.</text>
</comment>
<name>A0ABW4GIU2_9ACTN</name>
<dbReference type="EMBL" id="JBHUCM010000032">
    <property type="protein sequence ID" value="MFD1542660.1"/>
    <property type="molecule type" value="Genomic_DNA"/>
</dbReference>
<proteinExistence type="predicted"/>
<protein>
    <submittedName>
        <fullName evidence="1">Uncharacterized protein</fullName>
    </submittedName>
</protein>